<keyword evidence="3" id="KW-1185">Reference proteome</keyword>
<keyword evidence="1" id="KW-1133">Transmembrane helix</keyword>
<proteinExistence type="predicted"/>
<evidence type="ECO:0008006" key="4">
    <source>
        <dbReference type="Google" id="ProtNLM"/>
    </source>
</evidence>
<protein>
    <recommendedName>
        <fullName evidence="4">DUF4307 domain-containing protein</fullName>
    </recommendedName>
</protein>
<dbReference type="EMBL" id="FQVN01000010">
    <property type="protein sequence ID" value="SHG54833.1"/>
    <property type="molecule type" value="Genomic_DNA"/>
</dbReference>
<organism evidence="2 3">
    <name type="scientific">Streptoalloteichus hindustanus</name>
    <dbReference type="NCBI Taxonomy" id="2017"/>
    <lineage>
        <taxon>Bacteria</taxon>
        <taxon>Bacillati</taxon>
        <taxon>Actinomycetota</taxon>
        <taxon>Actinomycetes</taxon>
        <taxon>Pseudonocardiales</taxon>
        <taxon>Pseudonocardiaceae</taxon>
        <taxon>Streptoalloteichus</taxon>
    </lineage>
</organism>
<dbReference type="RefSeq" id="WP_234995931.1">
    <property type="nucleotide sequence ID" value="NZ_FQVN01000010.1"/>
</dbReference>
<keyword evidence="1" id="KW-0472">Membrane</keyword>
<dbReference type="AlphaFoldDB" id="A0A1M5KRN6"/>
<dbReference type="Proteomes" id="UP000184501">
    <property type="component" value="Unassembled WGS sequence"/>
</dbReference>
<keyword evidence="1" id="KW-0812">Transmembrane</keyword>
<sequence length="151" mass="16519">MAETDSSEAERALADRYGRVGRRRAPRWAYPVLTAVVALAGLALAVILFRNLGSPPIEGKQVAYRVLDEGAVEVGFEVVRDHPDRAAMCIVRTRSQDGDEAGRREVLVPPGTDRTVLNAVVRTSKRPVTGEVFGCSYQVPAYLSSEPRPNR</sequence>
<accession>A0A1M5KRN6</accession>
<evidence type="ECO:0000313" key="3">
    <source>
        <dbReference type="Proteomes" id="UP000184501"/>
    </source>
</evidence>
<name>A0A1M5KRN6_STRHI</name>
<evidence type="ECO:0000256" key="1">
    <source>
        <dbReference type="SAM" id="Phobius"/>
    </source>
</evidence>
<dbReference type="Pfam" id="PF14155">
    <property type="entry name" value="DUF4307"/>
    <property type="match status" value="1"/>
</dbReference>
<dbReference type="InterPro" id="IPR025443">
    <property type="entry name" value="DUF4307"/>
</dbReference>
<reference evidence="2 3" key="1">
    <citation type="submission" date="2016-11" db="EMBL/GenBank/DDBJ databases">
        <authorList>
            <person name="Jaros S."/>
            <person name="Januszkiewicz K."/>
            <person name="Wedrychowicz H."/>
        </authorList>
    </citation>
    <scope>NUCLEOTIDE SEQUENCE [LARGE SCALE GENOMIC DNA]</scope>
    <source>
        <strain evidence="2 3">DSM 44523</strain>
    </source>
</reference>
<dbReference type="STRING" id="2017.SAMN05444320_1105"/>
<feature type="transmembrane region" description="Helical" evidence="1">
    <location>
        <begin position="28"/>
        <end position="49"/>
    </location>
</feature>
<evidence type="ECO:0000313" key="2">
    <source>
        <dbReference type="EMBL" id="SHG54833.1"/>
    </source>
</evidence>
<gene>
    <name evidence="2" type="ORF">SAMN05444320_1105</name>
</gene>